<dbReference type="Pfam" id="PF03176">
    <property type="entry name" value="MMPL"/>
    <property type="match status" value="2"/>
</dbReference>
<protein>
    <submittedName>
        <fullName evidence="9">MMPL family transporter</fullName>
    </submittedName>
</protein>
<feature type="domain" description="Membrane transport protein MMPL" evidence="8">
    <location>
        <begin position="52"/>
        <end position="375"/>
    </location>
</feature>
<dbReference type="Gene3D" id="1.20.1640.10">
    <property type="entry name" value="Multidrug efflux transporter AcrB transmembrane domain"/>
    <property type="match status" value="2"/>
</dbReference>
<feature type="transmembrane region" description="Helical" evidence="7">
    <location>
        <begin position="217"/>
        <end position="238"/>
    </location>
</feature>
<keyword evidence="3" id="KW-1003">Cell membrane</keyword>
<evidence type="ECO:0000313" key="10">
    <source>
        <dbReference type="EMBL" id="TLH55112.1"/>
    </source>
</evidence>
<proteinExistence type="inferred from homology"/>
<feature type="transmembrane region" description="Helical" evidence="7">
    <location>
        <begin position="977"/>
        <end position="1002"/>
    </location>
</feature>
<reference evidence="9 11" key="3">
    <citation type="journal article" date="2019" name="Sci. Rep.">
        <title>Insight into the biology of Mycobacterium mucogenicum and Mycobacterium neoaurum clade members.</title>
        <authorList>
            <person name="Behra P.R.K."/>
            <person name="Pettersson B.M.F."/>
            <person name="Ramesh M."/>
            <person name="Dasgupta S."/>
            <person name="Kirsebom L.A."/>
        </authorList>
    </citation>
    <scope>NUCLEOTIDE SEQUENCE [LARGE SCALE GENOMIC DNA]</scope>
    <source>
        <strain evidence="9 11">DSM 44124</strain>
    </source>
</reference>
<keyword evidence="4 7" id="KW-0812">Transmembrane</keyword>
<feature type="transmembrane region" description="Helical" evidence="7">
    <location>
        <begin position="326"/>
        <end position="348"/>
    </location>
</feature>
<evidence type="ECO:0000259" key="8">
    <source>
        <dbReference type="Pfam" id="PF03176"/>
    </source>
</evidence>
<keyword evidence="6 7" id="KW-0472">Membrane</keyword>
<feature type="transmembrane region" description="Helical" evidence="7">
    <location>
        <begin position="871"/>
        <end position="892"/>
    </location>
</feature>
<gene>
    <name evidence="9" type="ORF">C1S78_024545</name>
    <name evidence="10" type="ORF">C1S78_24515</name>
</gene>
<dbReference type="EMBL" id="POTL01000001">
    <property type="protein sequence ID" value="TLH55112.1"/>
    <property type="molecule type" value="Genomic_DNA"/>
</dbReference>
<dbReference type="EMBL" id="CP062008">
    <property type="protein sequence ID" value="QPG68584.1"/>
    <property type="molecule type" value="Genomic_DNA"/>
</dbReference>
<reference evidence="9 11" key="2">
    <citation type="journal article" date="2019" name="BMC Evol. Biol.">
        <title>Comparative genomics of Mycobacterium mucogenicum and Mycobacterium neoaurum clade members emphasizing tRNA and non-coding RNA.</title>
        <authorList>
            <person name="Behra P.R.K."/>
            <person name="Pettersson B.M.F."/>
            <person name="Das S."/>
            <person name="Dasgupta S."/>
            <person name="Kirsebom L.A."/>
        </authorList>
    </citation>
    <scope>NUCLEOTIDE SEQUENCE [LARGE SCALE GENOMIC DNA]</scope>
    <source>
        <strain evidence="9 11">DSM 44124</strain>
    </source>
</reference>
<keyword evidence="5 7" id="KW-1133">Transmembrane helix</keyword>
<evidence type="ECO:0000313" key="11">
    <source>
        <dbReference type="Proteomes" id="UP000309231"/>
    </source>
</evidence>
<feature type="transmembrane region" description="Helical" evidence="7">
    <location>
        <begin position="250"/>
        <end position="272"/>
    </location>
</feature>
<keyword evidence="11" id="KW-1185">Reference proteome</keyword>
<feature type="transmembrane region" description="Helical" evidence="7">
    <location>
        <begin position="293"/>
        <end position="314"/>
    </location>
</feature>
<dbReference type="SUPFAM" id="SSF82866">
    <property type="entry name" value="Multidrug efflux transporter AcrB transmembrane domain"/>
    <property type="match status" value="2"/>
</dbReference>
<feature type="transmembrane region" description="Helical" evidence="7">
    <location>
        <begin position="946"/>
        <end position="965"/>
    </location>
</feature>
<dbReference type="Proteomes" id="UP000309231">
    <property type="component" value="Chromosome"/>
</dbReference>
<evidence type="ECO:0000256" key="7">
    <source>
        <dbReference type="SAM" id="Phobius"/>
    </source>
</evidence>
<feature type="domain" description="Membrane transport protein MMPL" evidence="8">
    <location>
        <begin position="674"/>
        <end position="1013"/>
    </location>
</feature>
<evidence type="ECO:0000256" key="6">
    <source>
        <dbReference type="ARBA" id="ARBA00023136"/>
    </source>
</evidence>
<feature type="transmembrane region" description="Helical" evidence="7">
    <location>
        <begin position="904"/>
        <end position="925"/>
    </location>
</feature>
<feature type="transmembrane region" description="Helical" evidence="7">
    <location>
        <begin position="375"/>
        <end position="396"/>
    </location>
</feature>
<evidence type="ECO:0000313" key="9">
    <source>
        <dbReference type="EMBL" id="QPG68584.1"/>
    </source>
</evidence>
<feature type="transmembrane region" description="Helical" evidence="7">
    <location>
        <begin position="189"/>
        <end position="210"/>
    </location>
</feature>
<sequence length="1033" mass="108497">MGHNSRFFAATSRFCAKWAWAVIGFWVALAGILNVAIPQLEQTVAEHSAPFMPANIKAAQTLREMSDAFGVPRSSAVGSVVLVDENGINAADEALYRDIVATLQRDTTNVAYVLDTYDNPQLRDIALSPDRKAINLVLAGTGDVGSTKAHKNTIAIRDQLQALPKPPGVGVYLTGPSPTLADLFSAMDFSLLIITAVSVLLITLVLLMVYRSLATAMVPLLTIGIALGVARPIVSLLGMGGTLTVSNFTISLMTAMLLGAATDYAIFILAGYHEARRSQVPVIDAIAQAGQRVSGILIASMLTIAAAATAMGFTELGMFKAAGPPIAIAIVVGLAVSMSLPYALLSILGRRGLAEPRPLNDRRWRRIGSTMIRRSGVLVTASLVLLLSSAAVLTTFRVNFDENSMQLDDTESAVGYEKTYAHWGVNEAAPEYLIVSADHDMRNTDDLAALDRVAGRLSGMSEIAYVRSMTRPAGKQLPQTTIGYQAGIVANRLGDAKNQVNKAVPDIHRLDSGAAQLRDGAASAVTQIPQLVSGIRQVTGLAHQVLDGYQAAGAGLSTLTDGTVDVRSALADLSSSTGLLDAALQAIDGNAQVADAGRLVSSALGSALDPQPGPDCLMNPVCSRARADIADLDAISNGAVSRALLQAQRLSAVPQVTVEKVRAAEPAIRDALATLQKMVANLPGGSPAQARTQLTELVRGADQLSAGMTRLAVGLDQVKGGVDQVVNMSGRLTDGLGQATDYLTTLSTHTGDGPGSGFYLPPQGFSDPAFRAAQDLLFSPDGKTARMLVIWKINPYSARALDASRALAPAATEAASGTSLQTARFASTGLASLSADMRDQVWHDFAVYGIVAILGVLLVLIALLRSILAPVFMVAVVTLSFAAASGFSVLVWQHLIGVDIDWSVFPVSFMALIAVGADYSMLFAARIREESGDGMIRGIMRSFGTTGSVITTAGIVFALTMFALMTGRVINLLQIGFTIGIGLLIDITLVRTVLVPAAMAMIGNRIWWPSKPHAAEGHAATTNAEREPATVDA</sequence>
<accession>A0A8H2PJJ3</accession>
<name>A0A8H2PJJ3_MYCMU</name>
<evidence type="ECO:0000256" key="1">
    <source>
        <dbReference type="ARBA" id="ARBA00004651"/>
    </source>
</evidence>
<dbReference type="InterPro" id="IPR004869">
    <property type="entry name" value="MMPL_dom"/>
</dbReference>
<feature type="transmembrane region" description="Helical" evidence="7">
    <location>
        <begin position="18"/>
        <end position="37"/>
    </location>
</feature>
<comment type="similarity">
    <text evidence="2">Belongs to the resistance-nodulation-cell division (RND) (TC 2.A.6) family. MmpL subfamily.</text>
</comment>
<organism evidence="10">
    <name type="scientific">Mycolicibacterium mucogenicum DSM 44124</name>
    <dbReference type="NCBI Taxonomy" id="1226753"/>
    <lineage>
        <taxon>Bacteria</taxon>
        <taxon>Bacillati</taxon>
        <taxon>Actinomycetota</taxon>
        <taxon>Actinomycetes</taxon>
        <taxon>Mycobacteriales</taxon>
        <taxon>Mycobacteriaceae</taxon>
        <taxon>Mycolicibacterium</taxon>
    </lineage>
</organism>
<evidence type="ECO:0000256" key="2">
    <source>
        <dbReference type="ARBA" id="ARBA00010157"/>
    </source>
</evidence>
<reference evidence="10" key="1">
    <citation type="submission" date="2018-01" db="EMBL/GenBank/DDBJ databases">
        <title>Comparative genomics of Mycobacterium mucogenicum and Mycobacterium neoaurum clade members emphasizing tRNA and non-coding RNA.</title>
        <authorList>
            <person name="Behra P.R.K."/>
            <person name="Pettersson B.M.F."/>
            <person name="Das S."/>
            <person name="Dasgupta S."/>
            <person name="Kirsebom L.A."/>
        </authorList>
    </citation>
    <scope>NUCLEOTIDE SEQUENCE</scope>
    <source>
        <strain evidence="10">DSM 44124</strain>
    </source>
</reference>
<dbReference type="AlphaFoldDB" id="A0A8H2PJJ3"/>
<dbReference type="RefSeq" id="WP_053855443.1">
    <property type="nucleotide sequence ID" value="NZ_ANBS01000023.1"/>
</dbReference>
<dbReference type="PANTHER" id="PTHR33406:SF6">
    <property type="entry name" value="MEMBRANE PROTEIN YDGH-RELATED"/>
    <property type="match status" value="1"/>
</dbReference>
<comment type="subcellular location">
    <subcellularLocation>
        <location evidence="1">Cell membrane</location>
        <topology evidence="1">Multi-pass membrane protein</topology>
    </subcellularLocation>
</comment>
<evidence type="ECO:0000256" key="3">
    <source>
        <dbReference type="ARBA" id="ARBA00022475"/>
    </source>
</evidence>
<evidence type="ECO:0000256" key="5">
    <source>
        <dbReference type="ARBA" id="ARBA00022989"/>
    </source>
</evidence>
<dbReference type="PANTHER" id="PTHR33406">
    <property type="entry name" value="MEMBRANE PROTEIN MJ1562-RELATED"/>
    <property type="match status" value="1"/>
</dbReference>
<dbReference type="InterPro" id="IPR050545">
    <property type="entry name" value="Mycobact_MmpL"/>
</dbReference>
<dbReference type="KEGG" id="mmuc:C1S78_024545"/>
<dbReference type="GO" id="GO:0005886">
    <property type="term" value="C:plasma membrane"/>
    <property type="evidence" value="ECO:0007669"/>
    <property type="project" value="UniProtKB-SubCell"/>
</dbReference>
<evidence type="ECO:0000256" key="4">
    <source>
        <dbReference type="ARBA" id="ARBA00022692"/>
    </source>
</evidence>
<feature type="transmembrane region" description="Helical" evidence="7">
    <location>
        <begin position="845"/>
        <end position="864"/>
    </location>
</feature>
<dbReference type="GeneID" id="76728130"/>